<dbReference type="EMBL" id="JBIMSN010000016">
    <property type="protein sequence ID" value="MFH5227857.1"/>
    <property type="molecule type" value="Genomic_DNA"/>
</dbReference>
<evidence type="ECO:0000259" key="4">
    <source>
        <dbReference type="Pfam" id="PF01420"/>
    </source>
</evidence>
<comment type="caution">
    <text evidence="5">The sequence shown here is derived from an EMBL/GenBank/DDBJ whole genome shotgun (WGS) entry which is preliminary data.</text>
</comment>
<reference evidence="7 8" key="1">
    <citation type="submission" date="2024-10" db="EMBL/GenBank/DDBJ databases">
        <authorList>
            <person name="Riesco R."/>
        </authorList>
    </citation>
    <scope>NUCLEOTIDE SEQUENCE [LARGE SCALE GENOMIC DNA]</scope>
    <source>
        <strain evidence="6 7">NCIMB 15448</strain>
        <strain evidence="5 8">NCIMB 15450</strain>
    </source>
</reference>
<keyword evidence="5" id="KW-0540">Nuclease</keyword>
<dbReference type="Proteomes" id="UP001609176">
    <property type="component" value="Unassembled WGS sequence"/>
</dbReference>
<evidence type="ECO:0000256" key="2">
    <source>
        <dbReference type="ARBA" id="ARBA00022747"/>
    </source>
</evidence>
<sequence length="397" mass="44710">MKKWPTRRLSDVAEVFNGKTPPKGEQRESGYPVLKIRDVDGLGTFRGPFQSFVDDTYAAKYNSKFVRKGDLLILNAAHSATHVASKTYRASPQAYDALATGEWLVVRPSSESLDPGFMSHWINHPATRGRLREIVNGIHLYPRDVAALDIPLPPLPEQRRIAAILDHADALRTKRREALSRLDELAQTVFIETFDSDTPHLIRPLGEVADVASGITKGRRLSEGTPTTTVPYMTVANVQDKNLDLTTVKEIEATEAEISRYRLKYNDLLLTEGGDPDKLGRGTLWREELPLTIHQNHIFRVRSTSDAVDPVYMNWSIGSRHGKAYFLRSAKQTTGIASINSTQLKNFPLPIPPMNLQSSFKERIREISRTKRNQLLATEQLETLFQALQSRAFRGEL</sequence>
<dbReference type="GO" id="GO:0016787">
    <property type="term" value="F:hydrolase activity"/>
    <property type="evidence" value="ECO:0007669"/>
    <property type="project" value="UniProtKB-KW"/>
</dbReference>
<evidence type="ECO:0000313" key="6">
    <source>
        <dbReference type="EMBL" id="MFH5240557.1"/>
    </source>
</evidence>
<dbReference type="SUPFAM" id="SSF116734">
    <property type="entry name" value="DNA methylase specificity domain"/>
    <property type="match status" value="2"/>
</dbReference>
<keyword evidence="2" id="KW-0680">Restriction system</keyword>
<comment type="similarity">
    <text evidence="1">Belongs to the type-I restriction system S methylase family.</text>
</comment>
<evidence type="ECO:0000256" key="1">
    <source>
        <dbReference type="ARBA" id="ARBA00010923"/>
    </source>
</evidence>
<evidence type="ECO:0000256" key="3">
    <source>
        <dbReference type="ARBA" id="ARBA00023125"/>
    </source>
</evidence>
<keyword evidence="5" id="KW-0255">Endonuclease</keyword>
<feature type="domain" description="Type I restriction modification DNA specificity" evidence="4">
    <location>
        <begin position="1"/>
        <end position="178"/>
    </location>
</feature>
<name>A0ABW7JYN4_9NOCA</name>
<dbReference type="InterPro" id="IPR052021">
    <property type="entry name" value="Type-I_RS_S_subunit"/>
</dbReference>
<evidence type="ECO:0000313" key="8">
    <source>
        <dbReference type="Proteomes" id="UP001609219"/>
    </source>
</evidence>
<dbReference type="Proteomes" id="UP001609219">
    <property type="component" value="Unassembled WGS sequence"/>
</dbReference>
<dbReference type="PANTHER" id="PTHR30408:SF12">
    <property type="entry name" value="TYPE I RESTRICTION ENZYME MJAVIII SPECIFICITY SUBUNIT"/>
    <property type="match status" value="1"/>
</dbReference>
<dbReference type="CDD" id="cd17253">
    <property type="entry name" value="RMtype1_S_Eco933I-TRD2-CR2_like"/>
    <property type="match status" value="1"/>
</dbReference>
<dbReference type="CDD" id="cd16961">
    <property type="entry name" value="RMtype1_S_TRD-CR_like"/>
    <property type="match status" value="1"/>
</dbReference>
<dbReference type="RefSeq" id="WP_395123301.1">
    <property type="nucleotide sequence ID" value="NZ_JBIMSN010000016.1"/>
</dbReference>
<protein>
    <submittedName>
        <fullName evidence="5">Restriction endonuclease subunit S</fullName>
        <ecNumber evidence="5">3.1.21.-</ecNumber>
    </submittedName>
</protein>
<dbReference type="EC" id="3.1.21.-" evidence="5"/>
<evidence type="ECO:0000313" key="7">
    <source>
        <dbReference type="Proteomes" id="UP001609176"/>
    </source>
</evidence>
<keyword evidence="3" id="KW-0238">DNA-binding</keyword>
<dbReference type="PANTHER" id="PTHR30408">
    <property type="entry name" value="TYPE-1 RESTRICTION ENZYME ECOKI SPECIFICITY PROTEIN"/>
    <property type="match status" value="1"/>
</dbReference>
<evidence type="ECO:0000313" key="5">
    <source>
        <dbReference type="EMBL" id="MFH5227857.1"/>
    </source>
</evidence>
<organism evidence="5 8">
    <name type="scientific">Antrihabitans spumae</name>
    <dbReference type="NCBI Taxonomy" id="3373370"/>
    <lineage>
        <taxon>Bacteria</taxon>
        <taxon>Bacillati</taxon>
        <taxon>Actinomycetota</taxon>
        <taxon>Actinomycetes</taxon>
        <taxon>Mycobacteriales</taxon>
        <taxon>Nocardiaceae</taxon>
        <taxon>Antrihabitans</taxon>
    </lineage>
</organism>
<dbReference type="EMBL" id="JBIMSP010000002">
    <property type="protein sequence ID" value="MFH5240557.1"/>
    <property type="molecule type" value="Genomic_DNA"/>
</dbReference>
<keyword evidence="5" id="KW-0378">Hydrolase</keyword>
<dbReference type="GO" id="GO:0004519">
    <property type="term" value="F:endonuclease activity"/>
    <property type="evidence" value="ECO:0007669"/>
    <property type="project" value="UniProtKB-KW"/>
</dbReference>
<proteinExistence type="inferred from homology"/>
<dbReference type="Gene3D" id="3.90.220.20">
    <property type="entry name" value="DNA methylase specificity domains"/>
    <property type="match status" value="2"/>
</dbReference>
<dbReference type="InterPro" id="IPR044946">
    <property type="entry name" value="Restrct_endonuc_typeI_TRD_sf"/>
</dbReference>
<gene>
    <name evidence="6" type="ORF">ACHIPV_01510</name>
    <name evidence="5" type="ORF">ACHIRB_04535</name>
</gene>
<accession>A0ABW7JYN4</accession>
<dbReference type="Pfam" id="PF01420">
    <property type="entry name" value="Methylase_S"/>
    <property type="match status" value="1"/>
</dbReference>
<dbReference type="InterPro" id="IPR000055">
    <property type="entry name" value="Restrct_endonuc_typeI_TRD"/>
</dbReference>
<keyword evidence="8" id="KW-1185">Reference proteome</keyword>